<dbReference type="OrthoDB" id="2030945at2"/>
<dbReference type="AlphaFoldDB" id="A0A0M6WGT5"/>
<dbReference type="Proteomes" id="UP000049979">
    <property type="component" value="Unassembled WGS sequence"/>
</dbReference>
<accession>A0A0M6WGT5</accession>
<reference evidence="2" key="1">
    <citation type="submission" date="2015-05" db="EMBL/GenBank/DDBJ databases">
        <authorList>
            <consortium name="Pathogen Informatics"/>
        </authorList>
    </citation>
    <scope>NUCLEOTIDE SEQUENCE [LARGE SCALE GENOMIC DNA]</scope>
    <source>
        <strain evidence="2">M72</strain>
    </source>
</reference>
<organism evidence="1 2">
    <name type="scientific">Roseburia faecis</name>
    <dbReference type="NCBI Taxonomy" id="301302"/>
    <lineage>
        <taxon>Bacteria</taxon>
        <taxon>Bacillati</taxon>
        <taxon>Bacillota</taxon>
        <taxon>Clostridia</taxon>
        <taxon>Lachnospirales</taxon>
        <taxon>Lachnospiraceae</taxon>
        <taxon>Roseburia</taxon>
    </lineage>
</organism>
<dbReference type="STRING" id="301302.ERS852420_03229"/>
<evidence type="ECO:0000313" key="1">
    <source>
        <dbReference type="EMBL" id="CRL35657.1"/>
    </source>
</evidence>
<sequence>MKKTADNIRIIGKSDGPTSVFIAGKDKKKTLRQKIEKSMYDFRRKRVIKFLRADSHSVDEVADYVVRELGYTEVSSSDETYQTEYSNMRASFLLQYRPELLGDLTEPQRPQQWDEKSVMEFMKQIEQRTEAARAVPKTEFDIDFHLYRKTGWDFEMSISIEKTYESFSGSASGSTRVMRRYGADFRKVYRYYGVSQEDIRQRTKRFEEVVRQLTVR</sequence>
<evidence type="ECO:0000313" key="2">
    <source>
        <dbReference type="Proteomes" id="UP000049979"/>
    </source>
</evidence>
<name>A0A0M6WGT5_9FIRM</name>
<dbReference type="RefSeq" id="WP_055067395.1">
    <property type="nucleotide sequence ID" value="NZ_CP173697.1"/>
</dbReference>
<gene>
    <name evidence="1" type="ORF">M72_24341</name>
</gene>
<protein>
    <submittedName>
        <fullName evidence="1">Uncharacterized protein</fullName>
    </submittedName>
</protein>
<proteinExistence type="predicted"/>
<keyword evidence="2" id="KW-1185">Reference proteome</keyword>
<dbReference type="EMBL" id="CVRR01000009">
    <property type="protein sequence ID" value="CRL35657.1"/>
    <property type="molecule type" value="Genomic_DNA"/>
</dbReference>